<dbReference type="FunFam" id="2.40.30.170:FF:000010">
    <property type="entry name" value="Efflux RND transporter periplasmic adaptor subunit"/>
    <property type="match status" value="1"/>
</dbReference>
<keyword evidence="2" id="KW-0813">Transport</keyword>
<protein>
    <submittedName>
        <fullName evidence="8">Efflux RND transporter periplasmic adaptor subunit</fullName>
    </submittedName>
</protein>
<organism evidence="8 9">
    <name type="scientific">Jilunia laotingensis</name>
    <dbReference type="NCBI Taxonomy" id="2763675"/>
    <lineage>
        <taxon>Bacteria</taxon>
        <taxon>Pseudomonadati</taxon>
        <taxon>Bacteroidota</taxon>
        <taxon>Bacteroidia</taxon>
        <taxon>Bacteroidales</taxon>
        <taxon>Bacteroidaceae</taxon>
        <taxon>Jilunia</taxon>
    </lineage>
</organism>
<dbReference type="InterPro" id="IPR006143">
    <property type="entry name" value="RND_pump_MFP"/>
</dbReference>
<feature type="domain" description="CusB-like beta-barrel" evidence="5">
    <location>
        <begin position="214"/>
        <end position="288"/>
    </location>
</feature>
<dbReference type="InterPro" id="IPR058647">
    <property type="entry name" value="BSH_CzcB-like"/>
</dbReference>
<name>A0A926F4R1_9BACT</name>
<evidence type="ECO:0000313" key="9">
    <source>
        <dbReference type="Proteomes" id="UP000651085"/>
    </source>
</evidence>
<evidence type="ECO:0000259" key="7">
    <source>
        <dbReference type="Pfam" id="PF25973"/>
    </source>
</evidence>
<dbReference type="PANTHER" id="PTHR30097">
    <property type="entry name" value="CATION EFFLUX SYSTEM PROTEIN CUSB"/>
    <property type="match status" value="1"/>
</dbReference>
<dbReference type="Gene3D" id="2.40.420.20">
    <property type="match status" value="1"/>
</dbReference>
<keyword evidence="3" id="KW-0175">Coiled coil</keyword>
<gene>
    <name evidence="8" type="ORF">H8744_13075</name>
</gene>
<proteinExistence type="inferred from homology"/>
<dbReference type="Proteomes" id="UP000651085">
    <property type="component" value="Unassembled WGS sequence"/>
</dbReference>
<comment type="similarity">
    <text evidence="1">Belongs to the membrane fusion protein (MFP) (TC 8.A.1) family.</text>
</comment>
<feature type="chain" id="PRO_5039021269" evidence="4">
    <location>
        <begin position="20"/>
        <end position="365"/>
    </location>
</feature>
<dbReference type="EMBL" id="JACRTF010000001">
    <property type="protein sequence ID" value="MBC8594158.1"/>
    <property type="molecule type" value="Genomic_DNA"/>
</dbReference>
<dbReference type="GO" id="GO:0030313">
    <property type="term" value="C:cell envelope"/>
    <property type="evidence" value="ECO:0007669"/>
    <property type="project" value="TreeGrafter"/>
</dbReference>
<evidence type="ECO:0000256" key="2">
    <source>
        <dbReference type="ARBA" id="ARBA00022448"/>
    </source>
</evidence>
<dbReference type="GO" id="GO:0015679">
    <property type="term" value="P:plasma membrane copper ion transport"/>
    <property type="evidence" value="ECO:0007669"/>
    <property type="project" value="TreeGrafter"/>
</dbReference>
<dbReference type="PROSITE" id="PS51257">
    <property type="entry name" value="PROKAR_LIPOPROTEIN"/>
    <property type="match status" value="1"/>
</dbReference>
<dbReference type="InterPro" id="IPR058627">
    <property type="entry name" value="MdtA-like_C"/>
</dbReference>
<evidence type="ECO:0000256" key="3">
    <source>
        <dbReference type="SAM" id="Coils"/>
    </source>
</evidence>
<sequence length="365" mass="40920">MNMNRILLPACLCAALLGACTDSSVTPQPTSQELFLTDSLRSIVSVDTVRIDEVTDELTLNGRVTFNQEQVARVFPIFGGTVTEVRAEIGDHVRKGDILATIRSGEVADYEKQKKEAAQQLIIARRNLQSTEDMYASGMASERDVLQSRQEVSNAEAEEKRIEEIFSIYHLAGKSVYLVKAPVSGFIVEKNINKEMQLRSDQNDEMFTISGLENVWVMADVYESDISKVHEEAPVRITTLAYPGKEFAGHIDKVYNMLDNESKTMNIRIKLTNENYLLKPGMFTNVFVISKSSDRKLPRIDSHAIVFEGGKNYVVTVADNGKLEIKEVEIYKQLSKDCYLSSGLTEGERILNKNTLLVYNALNAE</sequence>
<dbReference type="Pfam" id="PF25973">
    <property type="entry name" value="BSH_CzcB"/>
    <property type="match status" value="1"/>
</dbReference>
<dbReference type="GO" id="GO:0022857">
    <property type="term" value="F:transmembrane transporter activity"/>
    <property type="evidence" value="ECO:0007669"/>
    <property type="project" value="InterPro"/>
</dbReference>
<dbReference type="GO" id="GO:0016020">
    <property type="term" value="C:membrane"/>
    <property type="evidence" value="ECO:0007669"/>
    <property type="project" value="InterPro"/>
</dbReference>
<evidence type="ECO:0000259" key="6">
    <source>
        <dbReference type="Pfam" id="PF25967"/>
    </source>
</evidence>
<evidence type="ECO:0000313" key="8">
    <source>
        <dbReference type="EMBL" id="MBC8594158.1"/>
    </source>
</evidence>
<dbReference type="InterPro" id="IPR051909">
    <property type="entry name" value="MFP_Cation_Efflux"/>
</dbReference>
<dbReference type="Gene3D" id="2.40.30.170">
    <property type="match status" value="1"/>
</dbReference>
<dbReference type="PANTHER" id="PTHR30097:SF4">
    <property type="entry name" value="SLR6042 PROTEIN"/>
    <property type="match status" value="1"/>
</dbReference>
<dbReference type="AlphaFoldDB" id="A0A926F4R1"/>
<keyword evidence="4" id="KW-0732">Signal</keyword>
<dbReference type="Gene3D" id="2.40.50.100">
    <property type="match status" value="1"/>
</dbReference>
<evidence type="ECO:0000256" key="1">
    <source>
        <dbReference type="ARBA" id="ARBA00009477"/>
    </source>
</evidence>
<feature type="domain" description="CzcB-like barrel-sandwich hybrid" evidence="7">
    <location>
        <begin position="71"/>
        <end position="209"/>
    </location>
</feature>
<dbReference type="InterPro" id="IPR058792">
    <property type="entry name" value="Beta-barrel_RND_2"/>
</dbReference>
<evidence type="ECO:0000259" key="5">
    <source>
        <dbReference type="Pfam" id="PF25954"/>
    </source>
</evidence>
<dbReference type="NCBIfam" id="TIGR01730">
    <property type="entry name" value="RND_mfp"/>
    <property type="match status" value="1"/>
</dbReference>
<accession>A0A926F4R1</accession>
<reference evidence="8" key="1">
    <citation type="submission" date="2020-08" db="EMBL/GenBank/DDBJ databases">
        <title>Genome public.</title>
        <authorList>
            <person name="Liu C."/>
            <person name="Sun Q."/>
        </authorList>
    </citation>
    <scope>NUCLEOTIDE SEQUENCE</scope>
    <source>
        <strain evidence="8">N12</strain>
    </source>
</reference>
<feature type="domain" description="Multidrug resistance protein MdtA-like C-terminal permuted SH3" evidence="6">
    <location>
        <begin position="309"/>
        <end position="350"/>
    </location>
</feature>
<dbReference type="SUPFAM" id="SSF111369">
    <property type="entry name" value="HlyD-like secretion proteins"/>
    <property type="match status" value="1"/>
</dbReference>
<feature type="coiled-coil region" evidence="3">
    <location>
        <begin position="107"/>
        <end position="165"/>
    </location>
</feature>
<evidence type="ECO:0000256" key="4">
    <source>
        <dbReference type="SAM" id="SignalP"/>
    </source>
</evidence>
<feature type="signal peptide" evidence="4">
    <location>
        <begin position="1"/>
        <end position="19"/>
    </location>
</feature>
<dbReference type="GO" id="GO:0060003">
    <property type="term" value="P:copper ion export"/>
    <property type="evidence" value="ECO:0007669"/>
    <property type="project" value="TreeGrafter"/>
</dbReference>
<dbReference type="Pfam" id="PF25954">
    <property type="entry name" value="Beta-barrel_RND_2"/>
    <property type="match status" value="1"/>
</dbReference>
<dbReference type="Pfam" id="PF25967">
    <property type="entry name" value="RND-MFP_C"/>
    <property type="match status" value="1"/>
</dbReference>
<comment type="caution">
    <text evidence="8">The sequence shown here is derived from an EMBL/GenBank/DDBJ whole genome shotgun (WGS) entry which is preliminary data.</text>
</comment>
<keyword evidence="9" id="KW-1185">Reference proteome</keyword>
<dbReference type="RefSeq" id="WP_305067373.1">
    <property type="nucleotide sequence ID" value="NZ_JACRTF010000001.1"/>
</dbReference>